<gene>
    <name evidence="1" type="ORF">EVAR_93553_1</name>
</gene>
<comment type="caution">
    <text evidence="1">The sequence shown here is derived from an EMBL/GenBank/DDBJ whole genome shotgun (WGS) entry which is preliminary data.</text>
</comment>
<reference evidence="1 2" key="1">
    <citation type="journal article" date="2019" name="Commun. Biol.">
        <title>The bagworm genome reveals a unique fibroin gene that provides high tensile strength.</title>
        <authorList>
            <person name="Kono N."/>
            <person name="Nakamura H."/>
            <person name="Ohtoshi R."/>
            <person name="Tomita M."/>
            <person name="Numata K."/>
            <person name="Arakawa K."/>
        </authorList>
    </citation>
    <scope>NUCLEOTIDE SEQUENCE [LARGE SCALE GENOMIC DNA]</scope>
</reference>
<dbReference type="Proteomes" id="UP000299102">
    <property type="component" value="Unassembled WGS sequence"/>
</dbReference>
<accession>A0A4C1UR36</accession>
<evidence type="ECO:0000313" key="2">
    <source>
        <dbReference type="Proteomes" id="UP000299102"/>
    </source>
</evidence>
<evidence type="ECO:0000313" key="1">
    <source>
        <dbReference type="EMBL" id="GBP28908.1"/>
    </source>
</evidence>
<name>A0A4C1UR36_EUMVA</name>
<dbReference type="AlphaFoldDB" id="A0A4C1UR36"/>
<sequence>MWVALTSEYPYTRDSRGVTIALPIPWRKGWADEEEKWATETFTDWTKNNSGNCYFTSVLCVARHYTYRHLLILRLMTAPIYPPGHLAIDNYCFPCESGADH</sequence>
<dbReference type="EMBL" id="BGZK01000213">
    <property type="protein sequence ID" value="GBP28908.1"/>
    <property type="molecule type" value="Genomic_DNA"/>
</dbReference>
<keyword evidence="2" id="KW-1185">Reference proteome</keyword>
<organism evidence="1 2">
    <name type="scientific">Eumeta variegata</name>
    <name type="common">Bagworm moth</name>
    <name type="synonym">Eumeta japonica</name>
    <dbReference type="NCBI Taxonomy" id="151549"/>
    <lineage>
        <taxon>Eukaryota</taxon>
        <taxon>Metazoa</taxon>
        <taxon>Ecdysozoa</taxon>
        <taxon>Arthropoda</taxon>
        <taxon>Hexapoda</taxon>
        <taxon>Insecta</taxon>
        <taxon>Pterygota</taxon>
        <taxon>Neoptera</taxon>
        <taxon>Endopterygota</taxon>
        <taxon>Lepidoptera</taxon>
        <taxon>Glossata</taxon>
        <taxon>Ditrysia</taxon>
        <taxon>Tineoidea</taxon>
        <taxon>Psychidae</taxon>
        <taxon>Oiketicinae</taxon>
        <taxon>Eumeta</taxon>
    </lineage>
</organism>
<proteinExistence type="predicted"/>
<protein>
    <submittedName>
        <fullName evidence="1">Uncharacterized protein</fullName>
    </submittedName>
</protein>